<dbReference type="SUPFAM" id="SSF53822">
    <property type="entry name" value="Periplasmic binding protein-like I"/>
    <property type="match status" value="1"/>
</dbReference>
<dbReference type="CDD" id="cd06354">
    <property type="entry name" value="PBP1_PrnA-like"/>
    <property type="match status" value="1"/>
</dbReference>
<feature type="signal peptide" evidence="11">
    <location>
        <begin position="1"/>
        <end position="20"/>
    </location>
</feature>
<dbReference type="EMBL" id="CP028885">
    <property type="protein sequence ID" value="AYE36895.1"/>
    <property type="molecule type" value="Genomic_DNA"/>
</dbReference>
<dbReference type="Gene3D" id="3.40.50.2300">
    <property type="match status" value="2"/>
</dbReference>
<reference evidence="13 14" key="1">
    <citation type="journal article" date="2018" name="Infect. Genet. Evol.">
        <title>Genome-wide analysis of Borrelia turcica and 'Candidatus Borrelia tachyglossi' shows relapsing fever-like genomes with unique genomic links to Lyme disease Borrelia.</title>
        <authorList>
            <person name="Gofton A.W."/>
            <person name="Margos G."/>
            <person name="Fingerle V."/>
            <person name="Hepner S."/>
            <person name="Loh S.M."/>
            <person name="Ryan U."/>
            <person name="Irwin P."/>
            <person name="Oskam C.L."/>
        </authorList>
    </citation>
    <scope>NUCLEOTIDE SEQUENCE [LARGE SCALE GENOMIC DNA]</scope>
    <source>
        <strain evidence="13 14">IST7</strain>
        <plasmid evidence="13">lp129</plasmid>
    </source>
</reference>
<evidence type="ECO:0000256" key="9">
    <source>
        <dbReference type="ARBA" id="ARBA00023139"/>
    </source>
</evidence>
<keyword evidence="8" id="KW-0472">Membrane</keyword>
<protein>
    <submittedName>
        <fullName evidence="13">BMP family ABC transporter substrate-binding protein</fullName>
    </submittedName>
</protein>
<dbReference type="KEGG" id="btur:DB313_05195"/>
<proteinExistence type="inferred from homology"/>
<dbReference type="PANTHER" id="PTHR34296:SF2">
    <property type="entry name" value="ABC TRANSPORTER GUANOSINE-BINDING PROTEIN NUPN"/>
    <property type="match status" value="1"/>
</dbReference>
<geneLocation type="plasmid" evidence="13 14">
    <name>lp129</name>
</geneLocation>
<keyword evidence="10" id="KW-0449">Lipoprotein</keyword>
<keyword evidence="4" id="KW-0813">Transport</keyword>
<evidence type="ECO:0000256" key="6">
    <source>
        <dbReference type="ARBA" id="ARBA00022519"/>
    </source>
</evidence>
<comment type="subcellular location">
    <subcellularLocation>
        <location evidence="1">Cell inner membrane</location>
        <topology evidence="1">Lipid-anchor</topology>
    </subcellularLocation>
</comment>
<comment type="similarity">
    <text evidence="2">Belongs to the BMP lipoprotein family.</text>
</comment>
<keyword evidence="9" id="KW-0564">Palmitate</keyword>
<evidence type="ECO:0000256" key="5">
    <source>
        <dbReference type="ARBA" id="ARBA00022475"/>
    </source>
</evidence>
<accession>A0A386PPC1</accession>
<keyword evidence="7 11" id="KW-0732">Signal</keyword>
<evidence type="ECO:0000256" key="7">
    <source>
        <dbReference type="ARBA" id="ARBA00022729"/>
    </source>
</evidence>
<evidence type="ECO:0000259" key="12">
    <source>
        <dbReference type="Pfam" id="PF02608"/>
    </source>
</evidence>
<dbReference type="InterPro" id="IPR050957">
    <property type="entry name" value="BMP_lipoprotein"/>
</dbReference>
<evidence type="ECO:0000256" key="11">
    <source>
        <dbReference type="SAM" id="SignalP"/>
    </source>
</evidence>
<dbReference type="RefSeq" id="WP_120104815.1">
    <property type="nucleotide sequence ID" value="NZ_CP028885.1"/>
</dbReference>
<dbReference type="AlphaFoldDB" id="A0A386PPC1"/>
<evidence type="ECO:0000256" key="4">
    <source>
        <dbReference type="ARBA" id="ARBA00022448"/>
    </source>
</evidence>
<dbReference type="InterPro" id="IPR003760">
    <property type="entry name" value="PnrA-like"/>
</dbReference>
<name>A0A386PPC1_9SPIR</name>
<evidence type="ECO:0000256" key="3">
    <source>
        <dbReference type="ARBA" id="ARBA00011245"/>
    </source>
</evidence>
<dbReference type="InterPro" id="IPR028082">
    <property type="entry name" value="Peripla_BP_I"/>
</dbReference>
<evidence type="ECO:0000313" key="14">
    <source>
        <dbReference type="Proteomes" id="UP000275571"/>
    </source>
</evidence>
<organism evidence="13 14">
    <name type="scientific">Borrelia turcica IST7</name>
    <dbReference type="NCBI Taxonomy" id="1104446"/>
    <lineage>
        <taxon>Bacteria</taxon>
        <taxon>Pseudomonadati</taxon>
        <taxon>Spirochaetota</taxon>
        <taxon>Spirochaetia</taxon>
        <taxon>Spirochaetales</taxon>
        <taxon>Borreliaceae</taxon>
        <taxon>Borrelia</taxon>
    </lineage>
</organism>
<dbReference type="OrthoDB" id="9769871at2"/>
<dbReference type="PANTHER" id="PTHR34296">
    <property type="entry name" value="TRANSCRIPTIONAL ACTIVATOR PROTEIN MED"/>
    <property type="match status" value="1"/>
</dbReference>
<keyword evidence="6" id="KW-0997">Cell inner membrane</keyword>
<comment type="subunit">
    <text evidence="3">Monomer.</text>
</comment>
<evidence type="ECO:0000256" key="10">
    <source>
        <dbReference type="ARBA" id="ARBA00023288"/>
    </source>
</evidence>
<sequence length="337" mass="37245">MIRILLLVFCMMCFSCSGIKNTLKPSKISVLIDGRFDDKSFNESAWTGVKELEKDFGIEVVGKKSTLDSYINDIKELKDDGTNLIWLIGYRFSNVAINAASDTPGLKYAIVDPIYESGIIIPANLATITFRTEEGAFLVGYIAAKTSKTGKIGFMGGIKSGIVDSFRFGYEAGAKYANQNINIHSDYLGTFDDAEAGRNMAKQMYADGIDIIYHAAGLGGIAAIEVATELGEGHYIIGIDQDQSYLAPDNILTSSIKDIKSIVYNISDNYLNKNIFEGGKILSYGLKEGFVSFVKNPKMIPLALEKELDEMSEKIINEEVIVPYDEETYAQFTYEHF</sequence>
<dbReference type="Pfam" id="PF02608">
    <property type="entry name" value="Bmp"/>
    <property type="match status" value="1"/>
</dbReference>
<evidence type="ECO:0000256" key="2">
    <source>
        <dbReference type="ARBA" id="ARBA00008610"/>
    </source>
</evidence>
<evidence type="ECO:0000256" key="1">
    <source>
        <dbReference type="ARBA" id="ARBA00004519"/>
    </source>
</evidence>
<dbReference type="GO" id="GO:0005886">
    <property type="term" value="C:plasma membrane"/>
    <property type="evidence" value="ECO:0007669"/>
    <property type="project" value="UniProtKB-SubCell"/>
</dbReference>
<dbReference type="Proteomes" id="UP000275571">
    <property type="component" value="Plasmid lp129"/>
</dbReference>
<evidence type="ECO:0000256" key="8">
    <source>
        <dbReference type="ARBA" id="ARBA00023136"/>
    </source>
</evidence>
<feature type="domain" description="ABC transporter substrate-binding protein PnrA-like" evidence="12">
    <location>
        <begin position="27"/>
        <end position="325"/>
    </location>
</feature>
<feature type="chain" id="PRO_5017197069" evidence="11">
    <location>
        <begin position="21"/>
        <end position="337"/>
    </location>
</feature>
<gene>
    <name evidence="13" type="ORF">DB313_05195</name>
</gene>
<keyword evidence="5" id="KW-1003">Cell membrane</keyword>
<keyword evidence="13" id="KW-0614">Plasmid</keyword>
<keyword evidence="14" id="KW-1185">Reference proteome</keyword>
<evidence type="ECO:0000313" key="13">
    <source>
        <dbReference type="EMBL" id="AYE36895.1"/>
    </source>
</evidence>